<protein>
    <submittedName>
        <fullName evidence="2">Uncharacterized protein</fullName>
    </submittedName>
</protein>
<evidence type="ECO:0000313" key="3">
    <source>
        <dbReference type="Proteomes" id="UP001187192"/>
    </source>
</evidence>
<evidence type="ECO:0000313" key="2">
    <source>
        <dbReference type="EMBL" id="GMN57028.1"/>
    </source>
</evidence>
<evidence type="ECO:0000256" key="1">
    <source>
        <dbReference type="SAM" id="MobiDB-lite"/>
    </source>
</evidence>
<accession>A0AA88AXR4</accession>
<reference evidence="2" key="1">
    <citation type="submission" date="2023-07" db="EMBL/GenBank/DDBJ databases">
        <title>draft genome sequence of fig (Ficus carica).</title>
        <authorList>
            <person name="Takahashi T."/>
            <person name="Nishimura K."/>
        </authorList>
    </citation>
    <scope>NUCLEOTIDE SEQUENCE</scope>
</reference>
<dbReference type="EMBL" id="BTGU01000068">
    <property type="protein sequence ID" value="GMN57028.1"/>
    <property type="molecule type" value="Genomic_DNA"/>
</dbReference>
<comment type="caution">
    <text evidence="2">The sequence shown here is derived from an EMBL/GenBank/DDBJ whole genome shotgun (WGS) entry which is preliminary data.</text>
</comment>
<proteinExistence type="predicted"/>
<dbReference type="Proteomes" id="UP001187192">
    <property type="component" value="Unassembled WGS sequence"/>
</dbReference>
<dbReference type="AlphaFoldDB" id="A0AA88AXR4"/>
<keyword evidence="3" id="KW-1185">Reference proteome</keyword>
<name>A0AA88AXR4_FICCA</name>
<gene>
    <name evidence="2" type="ORF">TIFTF001_026156</name>
</gene>
<organism evidence="2 3">
    <name type="scientific">Ficus carica</name>
    <name type="common">Common fig</name>
    <dbReference type="NCBI Taxonomy" id="3494"/>
    <lineage>
        <taxon>Eukaryota</taxon>
        <taxon>Viridiplantae</taxon>
        <taxon>Streptophyta</taxon>
        <taxon>Embryophyta</taxon>
        <taxon>Tracheophyta</taxon>
        <taxon>Spermatophyta</taxon>
        <taxon>Magnoliopsida</taxon>
        <taxon>eudicotyledons</taxon>
        <taxon>Gunneridae</taxon>
        <taxon>Pentapetalae</taxon>
        <taxon>rosids</taxon>
        <taxon>fabids</taxon>
        <taxon>Rosales</taxon>
        <taxon>Moraceae</taxon>
        <taxon>Ficeae</taxon>
        <taxon>Ficus</taxon>
    </lineage>
</organism>
<feature type="region of interest" description="Disordered" evidence="1">
    <location>
        <begin position="15"/>
        <end position="40"/>
    </location>
</feature>
<sequence length="40" mass="4398">MAIVCVAAQAKLPRSVKPSQSNLRSHFPRVGAKKKDDTFD</sequence>